<dbReference type="EMBL" id="LR798235">
    <property type="protein sequence ID" value="CAB5212637.1"/>
    <property type="molecule type" value="Genomic_DNA"/>
</dbReference>
<reference evidence="1" key="1">
    <citation type="submission" date="2020-05" db="EMBL/GenBank/DDBJ databases">
        <authorList>
            <person name="Chiriac C."/>
            <person name="Salcher M."/>
            <person name="Ghai R."/>
            <person name="Kavagutti S V."/>
        </authorList>
    </citation>
    <scope>NUCLEOTIDE SEQUENCE</scope>
</reference>
<protein>
    <submittedName>
        <fullName evidence="1">Uncharacterized protein</fullName>
    </submittedName>
</protein>
<sequence length="90" mass="9418">MVAAMSDDYTKGQWFSAFVCAAIVAGDDPEQCVDVVNQLRMVGSLLRAPQHLNQAEQGGLVGVGQIPIGQDELLNSGVFTDADGNPAQVA</sequence>
<gene>
    <name evidence="1" type="ORF">UFOVP196_38</name>
</gene>
<proteinExistence type="predicted"/>
<accession>A0A6J7WF17</accession>
<organism evidence="1">
    <name type="scientific">uncultured Caudovirales phage</name>
    <dbReference type="NCBI Taxonomy" id="2100421"/>
    <lineage>
        <taxon>Viruses</taxon>
        <taxon>Duplodnaviria</taxon>
        <taxon>Heunggongvirae</taxon>
        <taxon>Uroviricota</taxon>
        <taxon>Caudoviricetes</taxon>
        <taxon>Peduoviridae</taxon>
        <taxon>Maltschvirus</taxon>
        <taxon>Maltschvirus maltsch</taxon>
    </lineage>
</organism>
<evidence type="ECO:0000313" key="1">
    <source>
        <dbReference type="EMBL" id="CAB5212637.1"/>
    </source>
</evidence>
<name>A0A6J7WF17_9CAUD</name>